<dbReference type="AlphaFoldDB" id="A0A3Q9G3A1"/>
<dbReference type="GO" id="GO:0000052">
    <property type="term" value="P:citrulline metabolic process"/>
    <property type="evidence" value="ECO:0007669"/>
    <property type="project" value="TreeGrafter"/>
</dbReference>
<dbReference type="SUPFAM" id="SSF55909">
    <property type="entry name" value="Pentein"/>
    <property type="match status" value="1"/>
</dbReference>
<sequence>MRLVKALVRKPSPKLENGLLTHMTRQGVDADLALAQWEAYGDILRDWAEVIEVEPAPHQADSVFIEDTAVVYGDTAVIAKPRFPSRQPETVAVEQTLREQGLKIKHLADWGYLEGGDILKYDGTIWAGLSTRTDLDGLDWLKRGLSAYEPTVVTVPMQHALNLKSAVSALPDGTFIAHPKAAPPESYFPGYRRALEPQGSRVLILDGETILMSETATETAAMLKAEGFNVITTAMTELEKCEGGVTSLSIRIRE</sequence>
<dbReference type="GO" id="GO:0006525">
    <property type="term" value="P:arginine metabolic process"/>
    <property type="evidence" value="ECO:0007669"/>
    <property type="project" value="TreeGrafter"/>
</dbReference>
<dbReference type="EMBL" id="CP034593">
    <property type="protein sequence ID" value="AZQ76595.1"/>
    <property type="molecule type" value="Genomic_DNA"/>
</dbReference>
<dbReference type="OrthoDB" id="3196313at2"/>
<dbReference type="GO" id="GO:0016403">
    <property type="term" value="F:dimethylargininase activity"/>
    <property type="evidence" value="ECO:0007669"/>
    <property type="project" value="TreeGrafter"/>
</dbReference>
<comment type="similarity">
    <text evidence="1">Belongs to the DDAH family.</text>
</comment>
<dbReference type="PANTHER" id="PTHR12737">
    <property type="entry name" value="DIMETHYLARGININE DIMETHYLAMINOHYDROLASE"/>
    <property type="match status" value="1"/>
</dbReference>
<dbReference type="GO" id="GO:0045429">
    <property type="term" value="P:positive regulation of nitric oxide biosynthetic process"/>
    <property type="evidence" value="ECO:0007669"/>
    <property type="project" value="TreeGrafter"/>
</dbReference>
<evidence type="ECO:0000313" key="3">
    <source>
        <dbReference type="EMBL" id="AZQ76595.1"/>
    </source>
</evidence>
<proteinExistence type="inferred from homology"/>
<protein>
    <submittedName>
        <fullName evidence="3">N(G),N(G)-dimethylarginine dimethylaminohydrolase</fullName>
    </submittedName>
</protein>
<gene>
    <name evidence="3" type="ORF">EJ997_03770</name>
</gene>
<keyword evidence="2 3" id="KW-0378">Hydrolase</keyword>
<name>A0A3Q9G3A1_9ACTO</name>
<dbReference type="KEGG" id="flh:EJ997_03770"/>
<keyword evidence="4" id="KW-1185">Reference proteome</keyword>
<reference evidence="3 4" key="1">
    <citation type="submission" date="2018-12" db="EMBL/GenBank/DDBJ databases">
        <title>Complete genome sequence of Flaviflexus sp. H23T48.</title>
        <authorList>
            <person name="Bae J.-W."/>
            <person name="Lee J.-Y."/>
        </authorList>
    </citation>
    <scope>NUCLEOTIDE SEQUENCE [LARGE SCALE GENOMIC DNA]</scope>
    <source>
        <strain evidence="3 4">H23T48</strain>
    </source>
</reference>
<evidence type="ECO:0000256" key="1">
    <source>
        <dbReference type="ARBA" id="ARBA00008532"/>
    </source>
</evidence>
<evidence type="ECO:0000256" key="2">
    <source>
        <dbReference type="ARBA" id="ARBA00022801"/>
    </source>
</evidence>
<accession>A0A3Q9G3A1</accession>
<dbReference type="RefSeq" id="WP_126703403.1">
    <property type="nucleotide sequence ID" value="NZ_CP034593.1"/>
</dbReference>
<dbReference type="Gene3D" id="3.75.10.10">
    <property type="entry name" value="L-arginine/glycine Amidinotransferase, Chain A"/>
    <property type="match status" value="1"/>
</dbReference>
<dbReference type="GO" id="GO:0016597">
    <property type="term" value="F:amino acid binding"/>
    <property type="evidence" value="ECO:0007669"/>
    <property type="project" value="TreeGrafter"/>
</dbReference>
<organism evidence="3 4">
    <name type="scientific">Flaviflexus ciconiae</name>
    <dbReference type="NCBI Taxonomy" id="2496867"/>
    <lineage>
        <taxon>Bacteria</taxon>
        <taxon>Bacillati</taxon>
        <taxon>Actinomycetota</taxon>
        <taxon>Actinomycetes</taxon>
        <taxon>Actinomycetales</taxon>
        <taxon>Actinomycetaceae</taxon>
        <taxon>Flaviflexus</taxon>
    </lineage>
</organism>
<dbReference type="PANTHER" id="PTHR12737:SF9">
    <property type="entry name" value="DIMETHYLARGININASE"/>
    <property type="match status" value="1"/>
</dbReference>
<dbReference type="Proteomes" id="UP000280344">
    <property type="component" value="Chromosome"/>
</dbReference>
<dbReference type="InterPro" id="IPR033199">
    <property type="entry name" value="DDAH-like"/>
</dbReference>
<evidence type="ECO:0000313" key="4">
    <source>
        <dbReference type="Proteomes" id="UP000280344"/>
    </source>
</evidence>